<gene>
    <name evidence="1" type="ORF">FNQ90_22175</name>
</gene>
<dbReference type="Proteomes" id="UP000538929">
    <property type="component" value="Unassembled WGS sequence"/>
</dbReference>
<keyword evidence="2" id="KW-1185">Reference proteome</keyword>
<proteinExistence type="predicted"/>
<evidence type="ECO:0000313" key="2">
    <source>
        <dbReference type="Proteomes" id="UP000538929"/>
    </source>
</evidence>
<reference evidence="2" key="1">
    <citation type="submission" date="2019-10" db="EMBL/GenBank/DDBJ databases">
        <title>Streptomyces sp. nov., a novel actinobacterium isolated from alkaline environment.</title>
        <authorList>
            <person name="Golinska P."/>
        </authorList>
    </citation>
    <scope>NUCLEOTIDE SEQUENCE [LARGE SCALE GENOMIC DNA]</scope>
    <source>
        <strain evidence="2">DSM 42118</strain>
    </source>
</reference>
<comment type="caution">
    <text evidence="1">The sequence shown here is derived from an EMBL/GenBank/DDBJ whole genome shotgun (WGS) entry which is preliminary data.</text>
</comment>
<evidence type="ECO:0000313" key="1">
    <source>
        <dbReference type="EMBL" id="MBB0246750.1"/>
    </source>
</evidence>
<evidence type="ECO:0008006" key="3">
    <source>
        <dbReference type="Google" id="ProtNLM"/>
    </source>
</evidence>
<protein>
    <recommendedName>
        <fullName evidence="3">ASCH domain-containing protein</fullName>
    </recommendedName>
</protein>
<accession>A0A7W3THT8</accession>
<name>A0A7W3THT8_9ACTN</name>
<organism evidence="1 2">
    <name type="scientific">Streptomyces alkaliphilus</name>
    <dbReference type="NCBI Taxonomy" id="1472722"/>
    <lineage>
        <taxon>Bacteria</taxon>
        <taxon>Bacillati</taxon>
        <taxon>Actinomycetota</taxon>
        <taxon>Actinomycetes</taxon>
        <taxon>Kitasatosporales</taxon>
        <taxon>Streptomycetaceae</taxon>
        <taxon>Streptomyces</taxon>
    </lineage>
</organism>
<dbReference type="SUPFAM" id="SSF88697">
    <property type="entry name" value="PUA domain-like"/>
    <property type="match status" value="1"/>
</dbReference>
<sequence length="114" mass="12655">MRALTIRQPWIGAILHGPKRRENRSWRPASQHIGTRIALHAAVAVDRRAVLPPGIVPAWPDHRGAILGTATLTTAHRAADCCAPWGHQEPGLWHWELDDIHRLEEPLPCRGALG</sequence>
<feature type="non-terminal residue" evidence="1">
    <location>
        <position position="114"/>
    </location>
</feature>
<dbReference type="InterPro" id="IPR015947">
    <property type="entry name" value="PUA-like_sf"/>
</dbReference>
<dbReference type="RefSeq" id="WP_182608039.1">
    <property type="nucleotide sequence ID" value="NZ_VKHT01001092.1"/>
</dbReference>
<dbReference type="Gene3D" id="2.30.130.30">
    <property type="entry name" value="Hypothetical protein"/>
    <property type="match status" value="1"/>
</dbReference>
<dbReference type="EMBL" id="VKHT01001092">
    <property type="protein sequence ID" value="MBB0246750.1"/>
    <property type="molecule type" value="Genomic_DNA"/>
</dbReference>
<dbReference type="AlphaFoldDB" id="A0A7W3THT8"/>